<accession>A0A9K3KK27</accession>
<dbReference type="OrthoDB" id="2121326at2759"/>
<feature type="domain" description="Thioredoxin" evidence="3">
    <location>
        <begin position="62"/>
        <end position="193"/>
    </location>
</feature>
<gene>
    <name evidence="4" type="ORF">IV203_032674</name>
</gene>
<dbReference type="InterPro" id="IPR013766">
    <property type="entry name" value="Thioredoxin_domain"/>
</dbReference>
<proteinExistence type="predicted"/>
<dbReference type="Proteomes" id="UP000693970">
    <property type="component" value="Unassembled WGS sequence"/>
</dbReference>
<dbReference type="PANTHER" id="PTHR46115">
    <property type="entry name" value="THIOREDOXIN-LIKE PROTEIN 1"/>
    <property type="match status" value="1"/>
</dbReference>
<protein>
    <submittedName>
        <fullName evidence="4">Thioredoxin</fullName>
    </submittedName>
</protein>
<keyword evidence="5" id="KW-1185">Reference proteome</keyword>
<dbReference type="PROSITE" id="PS00194">
    <property type="entry name" value="THIOREDOXIN_1"/>
    <property type="match status" value="1"/>
</dbReference>
<name>A0A9K3KK27_9STRA</name>
<dbReference type="Pfam" id="PF00085">
    <property type="entry name" value="Thioredoxin"/>
    <property type="match status" value="1"/>
</dbReference>
<evidence type="ECO:0000259" key="3">
    <source>
        <dbReference type="PROSITE" id="PS51352"/>
    </source>
</evidence>
<dbReference type="AlphaFoldDB" id="A0A9K3KK27"/>
<keyword evidence="2" id="KW-0732">Signal</keyword>
<keyword evidence="1" id="KW-1015">Disulfide bond</keyword>
<evidence type="ECO:0000256" key="1">
    <source>
        <dbReference type="ARBA" id="ARBA00023157"/>
    </source>
</evidence>
<evidence type="ECO:0000256" key="2">
    <source>
        <dbReference type="SAM" id="SignalP"/>
    </source>
</evidence>
<comment type="caution">
    <text evidence="4">The sequence shown here is derived from an EMBL/GenBank/DDBJ whole genome shotgun (WGS) entry which is preliminary data.</text>
</comment>
<evidence type="ECO:0000313" key="4">
    <source>
        <dbReference type="EMBL" id="KAG7345143.1"/>
    </source>
</evidence>
<organism evidence="4 5">
    <name type="scientific">Nitzschia inconspicua</name>
    <dbReference type="NCBI Taxonomy" id="303405"/>
    <lineage>
        <taxon>Eukaryota</taxon>
        <taxon>Sar</taxon>
        <taxon>Stramenopiles</taxon>
        <taxon>Ochrophyta</taxon>
        <taxon>Bacillariophyta</taxon>
        <taxon>Bacillariophyceae</taxon>
        <taxon>Bacillariophycidae</taxon>
        <taxon>Bacillariales</taxon>
        <taxon>Bacillariaceae</taxon>
        <taxon>Nitzschia</taxon>
    </lineage>
</organism>
<dbReference type="PROSITE" id="PS51352">
    <property type="entry name" value="THIOREDOXIN_2"/>
    <property type="match status" value="1"/>
</dbReference>
<sequence>MRSVHFQAFVLAMCLSMAVSTGTPSPTGNTIATATTTTTTGTCAAAKNTSNNNCQVFGVPDAKLAKAAASTTTTTTKVMNELRGGELHEPETLQETEDLVLTAATNRQLMVIDFTASWCGPCKAIAPLYKELSEEFDGEVVFCKVDVDENPDTAAKYSVSAMPTFVFISGGVVVDRLMGANPAKLRELIEEHM</sequence>
<reference evidence="4" key="1">
    <citation type="journal article" date="2021" name="Sci. Rep.">
        <title>Diploid genomic architecture of Nitzschia inconspicua, an elite biomass production diatom.</title>
        <authorList>
            <person name="Oliver A."/>
            <person name="Podell S."/>
            <person name="Pinowska A."/>
            <person name="Traller J.C."/>
            <person name="Smith S.R."/>
            <person name="McClure R."/>
            <person name="Beliaev A."/>
            <person name="Bohutskyi P."/>
            <person name="Hill E.A."/>
            <person name="Rabines A."/>
            <person name="Zheng H."/>
            <person name="Allen L.Z."/>
            <person name="Kuo A."/>
            <person name="Grigoriev I.V."/>
            <person name="Allen A.E."/>
            <person name="Hazlebeck D."/>
            <person name="Allen E.E."/>
        </authorList>
    </citation>
    <scope>NUCLEOTIDE SEQUENCE</scope>
    <source>
        <strain evidence="4">Hildebrandi</strain>
    </source>
</reference>
<feature type="chain" id="PRO_5039887486" evidence="2">
    <location>
        <begin position="21"/>
        <end position="193"/>
    </location>
</feature>
<dbReference type="CDD" id="cd02947">
    <property type="entry name" value="TRX_family"/>
    <property type="match status" value="1"/>
</dbReference>
<evidence type="ECO:0000313" key="5">
    <source>
        <dbReference type="Proteomes" id="UP000693970"/>
    </source>
</evidence>
<reference evidence="4" key="2">
    <citation type="submission" date="2021-04" db="EMBL/GenBank/DDBJ databases">
        <authorList>
            <person name="Podell S."/>
        </authorList>
    </citation>
    <scope>NUCLEOTIDE SEQUENCE</scope>
    <source>
        <strain evidence="4">Hildebrandi</strain>
    </source>
</reference>
<feature type="signal peptide" evidence="2">
    <location>
        <begin position="1"/>
        <end position="20"/>
    </location>
</feature>
<dbReference type="EMBL" id="JAGRRH010000022">
    <property type="protein sequence ID" value="KAG7345143.1"/>
    <property type="molecule type" value="Genomic_DNA"/>
</dbReference>
<dbReference type="InterPro" id="IPR017937">
    <property type="entry name" value="Thioredoxin_CS"/>
</dbReference>